<accession>A0A4Q8L3Y6</accession>
<keyword evidence="2" id="KW-0067">ATP-binding</keyword>
<dbReference type="Pfam" id="PF25601">
    <property type="entry name" value="AAA_lid_14"/>
    <property type="match status" value="1"/>
</dbReference>
<keyword evidence="6" id="KW-0597">Phosphoprotein</keyword>
<dbReference type="PROSITE" id="PS50110">
    <property type="entry name" value="RESPONSE_REGULATORY"/>
    <property type="match status" value="1"/>
</dbReference>
<dbReference type="GO" id="GO:0000160">
    <property type="term" value="P:phosphorelay signal transduction system"/>
    <property type="evidence" value="ECO:0007669"/>
    <property type="project" value="InterPro"/>
</dbReference>
<dbReference type="Gene3D" id="1.10.10.60">
    <property type="entry name" value="Homeodomain-like"/>
    <property type="match status" value="1"/>
</dbReference>
<evidence type="ECO:0000256" key="2">
    <source>
        <dbReference type="ARBA" id="ARBA00022840"/>
    </source>
</evidence>
<dbReference type="Pfam" id="PF00072">
    <property type="entry name" value="Response_reg"/>
    <property type="match status" value="1"/>
</dbReference>
<evidence type="ECO:0000256" key="4">
    <source>
        <dbReference type="ARBA" id="ARBA00023125"/>
    </source>
</evidence>
<evidence type="ECO:0000313" key="10">
    <source>
        <dbReference type="Proteomes" id="UP000292627"/>
    </source>
</evidence>
<feature type="domain" description="Response regulatory" evidence="8">
    <location>
        <begin position="8"/>
        <end position="121"/>
    </location>
</feature>
<dbReference type="InterPro" id="IPR002197">
    <property type="entry name" value="HTH_Fis"/>
</dbReference>
<keyword evidence="1" id="KW-0547">Nucleotide-binding</keyword>
<gene>
    <name evidence="9" type="ORF">EA660_19940</name>
</gene>
<dbReference type="OrthoDB" id="9804019at2"/>
<dbReference type="SUPFAM" id="SSF46689">
    <property type="entry name" value="Homeodomain-like"/>
    <property type="match status" value="1"/>
</dbReference>
<dbReference type="InterPro" id="IPR058031">
    <property type="entry name" value="AAA_lid_NorR"/>
</dbReference>
<dbReference type="InterPro" id="IPR003593">
    <property type="entry name" value="AAA+_ATPase"/>
</dbReference>
<keyword evidence="3" id="KW-0805">Transcription regulation</keyword>
<keyword evidence="4" id="KW-0238">DNA-binding</keyword>
<feature type="domain" description="Sigma-54 factor interaction" evidence="7">
    <location>
        <begin position="136"/>
        <end position="363"/>
    </location>
</feature>
<name>A0A4Q8L3Y6_9GAMM</name>
<dbReference type="PANTHER" id="PTHR32071:SF117">
    <property type="entry name" value="PTS-DEPENDENT DIHYDROXYACETONE KINASE OPERON REGULATORY PROTEIN-RELATED"/>
    <property type="match status" value="1"/>
</dbReference>
<dbReference type="InterPro" id="IPR011006">
    <property type="entry name" value="CheY-like_superfamily"/>
</dbReference>
<keyword evidence="5" id="KW-0804">Transcription</keyword>
<dbReference type="SUPFAM" id="SSF52172">
    <property type="entry name" value="CheY-like"/>
    <property type="match status" value="1"/>
</dbReference>
<dbReference type="CDD" id="cd00156">
    <property type="entry name" value="REC"/>
    <property type="match status" value="1"/>
</dbReference>
<dbReference type="InterPro" id="IPR001789">
    <property type="entry name" value="Sig_transdc_resp-reg_receiver"/>
</dbReference>
<dbReference type="Pfam" id="PF00158">
    <property type="entry name" value="Sigma54_activat"/>
    <property type="match status" value="1"/>
</dbReference>
<proteinExistence type="predicted"/>
<organism evidence="9 10">
    <name type="scientific">Pseudoxanthomonas winnipegensis</name>
    <dbReference type="NCBI Taxonomy" id="2480810"/>
    <lineage>
        <taxon>Bacteria</taxon>
        <taxon>Pseudomonadati</taxon>
        <taxon>Pseudomonadota</taxon>
        <taxon>Gammaproteobacteria</taxon>
        <taxon>Lysobacterales</taxon>
        <taxon>Lysobacteraceae</taxon>
        <taxon>Pseudoxanthomonas</taxon>
    </lineage>
</organism>
<dbReference type="Pfam" id="PF02954">
    <property type="entry name" value="HTH_8"/>
    <property type="match status" value="1"/>
</dbReference>
<dbReference type="Gene3D" id="3.40.50.300">
    <property type="entry name" value="P-loop containing nucleotide triphosphate hydrolases"/>
    <property type="match status" value="1"/>
</dbReference>
<evidence type="ECO:0000259" key="8">
    <source>
        <dbReference type="PROSITE" id="PS50110"/>
    </source>
</evidence>
<dbReference type="Proteomes" id="UP000292627">
    <property type="component" value="Unassembled WGS sequence"/>
</dbReference>
<dbReference type="CDD" id="cd00009">
    <property type="entry name" value="AAA"/>
    <property type="match status" value="1"/>
</dbReference>
<dbReference type="EMBL" id="SHMC01000013">
    <property type="protein sequence ID" value="TAA19101.1"/>
    <property type="molecule type" value="Genomic_DNA"/>
</dbReference>
<evidence type="ECO:0000256" key="6">
    <source>
        <dbReference type="PROSITE-ProRule" id="PRU00169"/>
    </source>
</evidence>
<dbReference type="Gene3D" id="3.40.50.2300">
    <property type="match status" value="1"/>
</dbReference>
<dbReference type="RefSeq" id="WP_130553183.1">
    <property type="nucleotide sequence ID" value="NZ_SHMC01000013.1"/>
</dbReference>
<dbReference type="SMART" id="SM00448">
    <property type="entry name" value="REC"/>
    <property type="match status" value="1"/>
</dbReference>
<protein>
    <submittedName>
        <fullName evidence="9">Sigma-54-dependent Fis family transcriptional regulator</fullName>
    </submittedName>
</protein>
<sequence>MLNSNSARVLIVDDDREFAESAAEVVRYHNMSARVVGSVAEATQATRQEGFDLLLLDVMLPDGSAFDVLDNLSGMATSSIVLMTGSPSIATAARAVSSPALAYLLKPLAPDRLEQLLDQAALRLRARTQAAGDASWVSACREMDDVSDMVGQIAGTDLSALITGESGTGKELVAQAIHQRSGRRGAMVEVNCGALSEELLASQLFGHERGSFTGAHQRHIGFVERADQGTLFLDEVTEMSLGLQVYLLRMLESKRYERVGGTVVNTVDLRVVAATNRDPRQAISEGRLREDLYFRLADVTIHLPPLVARSGDAALLAQHFLVQLNRIAGTSKSLSPRSIVLILEHGWPGNVRELKSAVRRAFYLSKSELVEPLLVAVPRPSAAKEEAPGIPVGLTWAELEEKALTDALIRHGNDKTAAAKALGISVRTVHNRLARRRAHD</sequence>
<reference evidence="9 10" key="1">
    <citation type="submission" date="2019-02" db="EMBL/GenBank/DDBJ databases">
        <title>WGS of Pseudoxanthomonas species novum from clinical isolates.</title>
        <authorList>
            <person name="Bernier A.-M."/>
            <person name="Bernard K."/>
            <person name="Vachon A."/>
        </authorList>
    </citation>
    <scope>NUCLEOTIDE SEQUENCE [LARGE SCALE GENOMIC DNA]</scope>
    <source>
        <strain evidence="9 10">NML171200</strain>
    </source>
</reference>
<dbReference type="GO" id="GO:0005524">
    <property type="term" value="F:ATP binding"/>
    <property type="evidence" value="ECO:0007669"/>
    <property type="project" value="UniProtKB-KW"/>
</dbReference>
<evidence type="ECO:0000256" key="1">
    <source>
        <dbReference type="ARBA" id="ARBA00022741"/>
    </source>
</evidence>
<dbReference type="GO" id="GO:0043565">
    <property type="term" value="F:sequence-specific DNA binding"/>
    <property type="evidence" value="ECO:0007669"/>
    <property type="project" value="InterPro"/>
</dbReference>
<dbReference type="PANTHER" id="PTHR32071">
    <property type="entry name" value="TRANSCRIPTIONAL REGULATORY PROTEIN"/>
    <property type="match status" value="1"/>
</dbReference>
<dbReference type="InterPro" id="IPR009057">
    <property type="entry name" value="Homeodomain-like_sf"/>
</dbReference>
<dbReference type="PROSITE" id="PS50045">
    <property type="entry name" value="SIGMA54_INTERACT_4"/>
    <property type="match status" value="1"/>
</dbReference>
<dbReference type="GO" id="GO:0006355">
    <property type="term" value="P:regulation of DNA-templated transcription"/>
    <property type="evidence" value="ECO:0007669"/>
    <property type="project" value="InterPro"/>
</dbReference>
<dbReference type="InterPro" id="IPR002078">
    <property type="entry name" value="Sigma_54_int"/>
</dbReference>
<evidence type="ECO:0000256" key="5">
    <source>
        <dbReference type="ARBA" id="ARBA00023163"/>
    </source>
</evidence>
<evidence type="ECO:0000313" key="9">
    <source>
        <dbReference type="EMBL" id="TAA19101.1"/>
    </source>
</evidence>
<comment type="caution">
    <text evidence="9">The sequence shown here is derived from an EMBL/GenBank/DDBJ whole genome shotgun (WGS) entry which is preliminary data.</text>
</comment>
<evidence type="ECO:0000259" key="7">
    <source>
        <dbReference type="PROSITE" id="PS50045"/>
    </source>
</evidence>
<dbReference type="AlphaFoldDB" id="A0A4Q8L3Y6"/>
<feature type="modified residue" description="4-aspartylphosphate" evidence="6">
    <location>
        <position position="57"/>
    </location>
</feature>
<dbReference type="InterPro" id="IPR027417">
    <property type="entry name" value="P-loop_NTPase"/>
</dbReference>
<evidence type="ECO:0000256" key="3">
    <source>
        <dbReference type="ARBA" id="ARBA00023015"/>
    </source>
</evidence>
<dbReference type="SMART" id="SM00382">
    <property type="entry name" value="AAA"/>
    <property type="match status" value="1"/>
</dbReference>
<dbReference type="Gene3D" id="1.10.8.60">
    <property type="match status" value="1"/>
</dbReference>
<dbReference type="SUPFAM" id="SSF52540">
    <property type="entry name" value="P-loop containing nucleoside triphosphate hydrolases"/>
    <property type="match status" value="1"/>
</dbReference>
<dbReference type="FunFam" id="3.40.50.300:FF:000006">
    <property type="entry name" value="DNA-binding transcriptional regulator NtrC"/>
    <property type="match status" value="1"/>
</dbReference>